<protein>
    <submittedName>
        <fullName evidence="3">Uncharacterized protein</fullName>
    </submittedName>
</protein>
<reference evidence="4" key="1">
    <citation type="journal article" date="2019" name="Int. J. Syst. Evol. Microbiol.">
        <title>The Global Catalogue of Microorganisms (GCM) 10K type strain sequencing project: providing services to taxonomists for standard genome sequencing and annotation.</title>
        <authorList>
            <consortium name="The Broad Institute Genomics Platform"/>
            <consortium name="The Broad Institute Genome Sequencing Center for Infectious Disease"/>
            <person name="Wu L."/>
            <person name="Ma J."/>
        </authorList>
    </citation>
    <scope>NUCLEOTIDE SEQUENCE [LARGE SCALE GENOMIC DNA]</scope>
    <source>
        <strain evidence="4">JCM 4816</strain>
    </source>
</reference>
<feature type="domain" description="DUF8010" evidence="1">
    <location>
        <begin position="7"/>
        <end position="110"/>
    </location>
</feature>
<dbReference type="Pfam" id="PF26035">
    <property type="entry name" value="DUF8010"/>
    <property type="match status" value="1"/>
</dbReference>
<dbReference type="Pfam" id="PF26572">
    <property type="entry name" value="DUF8185"/>
    <property type="match status" value="1"/>
</dbReference>
<organism evidence="3 4">
    <name type="scientific">Streptacidiphilus monticola</name>
    <dbReference type="NCBI Taxonomy" id="2161674"/>
    <lineage>
        <taxon>Bacteria</taxon>
        <taxon>Bacillati</taxon>
        <taxon>Actinomycetota</taxon>
        <taxon>Actinomycetes</taxon>
        <taxon>Kitasatosporales</taxon>
        <taxon>Streptomycetaceae</taxon>
        <taxon>Streptacidiphilus</taxon>
    </lineage>
</organism>
<dbReference type="InterPro" id="IPR058323">
    <property type="entry name" value="DUF8010"/>
</dbReference>
<keyword evidence="4" id="KW-1185">Reference proteome</keyword>
<comment type="caution">
    <text evidence="3">The sequence shown here is derived from an EMBL/GenBank/DDBJ whole genome shotgun (WGS) entry which is preliminary data.</text>
</comment>
<dbReference type="RefSeq" id="WP_380585377.1">
    <property type="nucleotide sequence ID" value="NZ_JBHSQJ010000083.1"/>
</dbReference>
<proteinExistence type="predicted"/>
<accession>A0ABW1G5E7</accession>
<dbReference type="InterPro" id="IPR058498">
    <property type="entry name" value="DUF8185"/>
</dbReference>
<dbReference type="Proteomes" id="UP001596174">
    <property type="component" value="Unassembled WGS sequence"/>
</dbReference>
<evidence type="ECO:0000259" key="1">
    <source>
        <dbReference type="Pfam" id="PF26035"/>
    </source>
</evidence>
<gene>
    <name evidence="3" type="ORF">ACFP3V_20125</name>
</gene>
<evidence type="ECO:0000313" key="4">
    <source>
        <dbReference type="Proteomes" id="UP001596174"/>
    </source>
</evidence>
<dbReference type="EMBL" id="JBHSQJ010000083">
    <property type="protein sequence ID" value="MFC5909513.1"/>
    <property type="molecule type" value="Genomic_DNA"/>
</dbReference>
<feature type="domain" description="DUF8185" evidence="2">
    <location>
        <begin position="113"/>
        <end position="221"/>
    </location>
</feature>
<sequence length="234" mass="24272">MSTAVQPPLHLAEPREAADLAAFLTRLLRFDRAAAVRLQSAHGVLAVFARLPLGEAGPIVVRTTPLAGPAEGAPLDLTAAAGELLDLVGAAEVDGLLRLPTAITGPAWAGLLPPRGGWQRIDELETGPLAAAVRAAVGEFRRAAEATAVDERAGELQPAGGDAVAEAIWSRRVHPAGLTVRALHAAQLAGLLHQSRTVTLHQHPSWLRLAAPRGAVIVRRAPAPGLGLGLTPLR</sequence>
<name>A0ABW1G5E7_9ACTN</name>
<evidence type="ECO:0000259" key="2">
    <source>
        <dbReference type="Pfam" id="PF26572"/>
    </source>
</evidence>
<evidence type="ECO:0000313" key="3">
    <source>
        <dbReference type="EMBL" id="MFC5909513.1"/>
    </source>
</evidence>